<accession>A0A1J4KXV0</accession>
<dbReference type="InterPro" id="IPR001005">
    <property type="entry name" value="SANT/Myb"/>
</dbReference>
<gene>
    <name evidence="4" type="ORF">TRFO_15062</name>
</gene>
<dbReference type="OrthoDB" id="1690618at2759"/>
<evidence type="ECO:0000313" key="4">
    <source>
        <dbReference type="EMBL" id="OHT14534.1"/>
    </source>
</evidence>
<dbReference type="SUPFAM" id="SSF46689">
    <property type="entry name" value="Homeodomain-like"/>
    <property type="match status" value="1"/>
</dbReference>
<dbReference type="EMBL" id="MLAK01000353">
    <property type="protein sequence ID" value="OHT14534.1"/>
    <property type="molecule type" value="Genomic_DNA"/>
</dbReference>
<dbReference type="InterPro" id="IPR017930">
    <property type="entry name" value="Myb_dom"/>
</dbReference>
<dbReference type="GeneID" id="94832877"/>
<reference evidence="4" key="1">
    <citation type="submission" date="2016-10" db="EMBL/GenBank/DDBJ databases">
        <authorList>
            <person name="Benchimol M."/>
            <person name="Almeida L.G."/>
            <person name="Vasconcelos A.T."/>
            <person name="Perreira-Neves A."/>
            <person name="Rosa I.A."/>
            <person name="Tasca T."/>
            <person name="Bogo M.R."/>
            <person name="de Souza W."/>
        </authorList>
    </citation>
    <scope>NUCLEOTIDE SEQUENCE [LARGE SCALE GENOMIC DNA]</scope>
    <source>
        <strain evidence="4">K</strain>
    </source>
</reference>
<dbReference type="InterPro" id="IPR050560">
    <property type="entry name" value="MYB_TF"/>
</dbReference>
<organism evidence="4 5">
    <name type="scientific">Tritrichomonas foetus</name>
    <dbReference type="NCBI Taxonomy" id="1144522"/>
    <lineage>
        <taxon>Eukaryota</taxon>
        <taxon>Metamonada</taxon>
        <taxon>Parabasalia</taxon>
        <taxon>Tritrichomonadida</taxon>
        <taxon>Tritrichomonadidae</taxon>
        <taxon>Tritrichomonas</taxon>
    </lineage>
</organism>
<feature type="domain" description="Myb-like" evidence="2">
    <location>
        <begin position="4"/>
        <end position="55"/>
    </location>
</feature>
<sequence>MIQQSQLPKRKFTKEEDDLINRMVSEHGEHFWKEISKLLTSRTPRQCRERWKHYLSPGIDNSPWTPEEDEILEHRYLILGPKWSLIRESLPGRTDVNIKNRYALLCRKVQKDALKKNKTQPQKSHVIFGKNSNASMNPNISPNIVQERQNVAQNLPQSFGQCVGQNLQQNIQINGFAANSNYINSSTAAQNSPAFHVVQQPLKQSGKQQKQKHQTEGNSLNFQKTEKLRGKTKSAKKLNYGVKNSQKGFTIGNINVKGMSLNECFQQNEFHGITALISNISQGSVQDEIQGGLNNLRANGNNSECNCNGNKEEIIMENKNVDIGKNNTGNSVNNNNICKSSGYNNKIDMKMDDNIFKNYNVTFEDDDNIYTLDIDTFM</sequence>
<dbReference type="Gene3D" id="1.10.10.60">
    <property type="entry name" value="Homeodomain-like"/>
    <property type="match status" value="2"/>
</dbReference>
<dbReference type="InterPro" id="IPR009057">
    <property type="entry name" value="Homeodomain-like_sf"/>
</dbReference>
<keyword evidence="5" id="KW-1185">Reference proteome</keyword>
<dbReference type="PROSITE" id="PS50090">
    <property type="entry name" value="MYB_LIKE"/>
    <property type="match status" value="2"/>
</dbReference>
<dbReference type="SMART" id="SM00717">
    <property type="entry name" value="SANT"/>
    <property type="match status" value="2"/>
</dbReference>
<proteinExistence type="predicted"/>
<protein>
    <recommendedName>
        <fullName evidence="6">Myb-like DNA-binding domain containing protein</fullName>
    </recommendedName>
</protein>
<evidence type="ECO:0000259" key="3">
    <source>
        <dbReference type="PROSITE" id="PS51294"/>
    </source>
</evidence>
<dbReference type="GO" id="GO:0000978">
    <property type="term" value="F:RNA polymerase II cis-regulatory region sequence-specific DNA binding"/>
    <property type="evidence" value="ECO:0007669"/>
    <property type="project" value="TreeGrafter"/>
</dbReference>
<dbReference type="VEuPathDB" id="TrichDB:TRFO_15062"/>
<dbReference type="PANTHER" id="PTHR45614">
    <property type="entry name" value="MYB PROTEIN-RELATED"/>
    <property type="match status" value="1"/>
</dbReference>
<dbReference type="Proteomes" id="UP000179807">
    <property type="component" value="Unassembled WGS sequence"/>
</dbReference>
<evidence type="ECO:0000313" key="5">
    <source>
        <dbReference type="Proteomes" id="UP000179807"/>
    </source>
</evidence>
<dbReference type="Pfam" id="PF13921">
    <property type="entry name" value="Myb_DNA-bind_6"/>
    <property type="match status" value="1"/>
</dbReference>
<dbReference type="CDD" id="cd00167">
    <property type="entry name" value="SANT"/>
    <property type="match status" value="2"/>
</dbReference>
<feature type="region of interest" description="Disordered" evidence="1">
    <location>
        <begin position="201"/>
        <end position="234"/>
    </location>
</feature>
<feature type="domain" description="Myb-like" evidence="2">
    <location>
        <begin position="56"/>
        <end position="102"/>
    </location>
</feature>
<dbReference type="AlphaFoldDB" id="A0A1J4KXV0"/>
<dbReference type="RefSeq" id="XP_068367670.1">
    <property type="nucleotide sequence ID" value="XM_068498173.1"/>
</dbReference>
<feature type="domain" description="HTH myb-type" evidence="3">
    <location>
        <begin position="63"/>
        <end position="110"/>
    </location>
</feature>
<evidence type="ECO:0000259" key="2">
    <source>
        <dbReference type="PROSITE" id="PS50090"/>
    </source>
</evidence>
<dbReference type="PANTHER" id="PTHR45614:SF253">
    <property type="entry name" value="CHROMOSOME UNDETERMINED SCAFFOLD_38, WHOLE GENOME SHOTGUN SEQUENCE"/>
    <property type="match status" value="1"/>
</dbReference>
<evidence type="ECO:0000256" key="1">
    <source>
        <dbReference type="SAM" id="MobiDB-lite"/>
    </source>
</evidence>
<dbReference type="PROSITE" id="PS51294">
    <property type="entry name" value="HTH_MYB"/>
    <property type="match status" value="2"/>
</dbReference>
<feature type="domain" description="HTH myb-type" evidence="3">
    <location>
        <begin position="7"/>
        <end position="59"/>
    </location>
</feature>
<dbReference type="GO" id="GO:0000981">
    <property type="term" value="F:DNA-binding transcription factor activity, RNA polymerase II-specific"/>
    <property type="evidence" value="ECO:0007669"/>
    <property type="project" value="TreeGrafter"/>
</dbReference>
<name>A0A1J4KXV0_9EUKA</name>
<dbReference type="GO" id="GO:0005634">
    <property type="term" value="C:nucleus"/>
    <property type="evidence" value="ECO:0007669"/>
    <property type="project" value="TreeGrafter"/>
</dbReference>
<evidence type="ECO:0008006" key="6">
    <source>
        <dbReference type="Google" id="ProtNLM"/>
    </source>
</evidence>
<comment type="caution">
    <text evidence="4">The sequence shown here is derived from an EMBL/GenBank/DDBJ whole genome shotgun (WGS) entry which is preliminary data.</text>
</comment>